<organism evidence="1">
    <name type="scientific">Bradyrhizobium quebecense</name>
    <dbReference type="NCBI Taxonomy" id="2748629"/>
    <lineage>
        <taxon>Bacteria</taxon>
        <taxon>Pseudomonadati</taxon>
        <taxon>Pseudomonadota</taxon>
        <taxon>Alphaproteobacteria</taxon>
        <taxon>Hyphomicrobiales</taxon>
        <taxon>Nitrobacteraceae</taxon>
        <taxon>Bradyrhizobium</taxon>
    </lineage>
</organism>
<name>A0A974AIR2_9BRAD</name>
<dbReference type="EMBL" id="JABWSX010000003">
    <property type="protein sequence ID" value="NVL12000.1"/>
    <property type="molecule type" value="Genomic_DNA"/>
</dbReference>
<dbReference type="RefSeq" id="WP_176535403.1">
    <property type="nucleotide sequence ID" value="NZ_CP088023.1"/>
</dbReference>
<gene>
    <name evidence="1" type="ORF">HU230_41485</name>
</gene>
<proteinExistence type="predicted"/>
<reference evidence="1" key="1">
    <citation type="submission" date="2020-06" db="EMBL/GenBank/DDBJ databases">
        <title>Whole Genome Sequence of Bradyrhizobium sp. Strain 66S1MB.</title>
        <authorList>
            <person name="Bromfield E."/>
            <person name="Cloutier S."/>
        </authorList>
    </citation>
    <scope>NUCLEOTIDE SEQUENCE</scope>
    <source>
        <strain evidence="1">66S1MB</strain>
    </source>
</reference>
<accession>A0A974AIR2</accession>
<evidence type="ECO:0000313" key="1">
    <source>
        <dbReference type="EMBL" id="NVL12000.1"/>
    </source>
</evidence>
<sequence length="76" mass="8228">MKITVSLNERAALKAKDGKAPDLKQLIIDNSRAEVLRVFGRGRFASIEATGADLTRLKTAVGNLCVFSVVTEAHPF</sequence>
<comment type="caution">
    <text evidence="1">The sequence shown here is derived from an EMBL/GenBank/DDBJ whole genome shotgun (WGS) entry which is preliminary data.</text>
</comment>
<dbReference type="AlphaFoldDB" id="A0A974AIR2"/>
<protein>
    <submittedName>
        <fullName evidence="1">Uncharacterized protein</fullName>
    </submittedName>
</protein>